<accession>A0A0E9R9K7</accession>
<evidence type="ECO:0000313" key="1">
    <source>
        <dbReference type="EMBL" id="JAH25180.1"/>
    </source>
</evidence>
<sequence>MRFPPSDLMSTLFSVDSGISRKFLSHQK</sequence>
<proteinExistence type="predicted"/>
<dbReference type="EMBL" id="GBXM01083397">
    <property type="protein sequence ID" value="JAH25180.1"/>
    <property type="molecule type" value="Transcribed_RNA"/>
</dbReference>
<dbReference type="AlphaFoldDB" id="A0A0E9R9K7"/>
<organism evidence="1">
    <name type="scientific">Anguilla anguilla</name>
    <name type="common">European freshwater eel</name>
    <name type="synonym">Muraena anguilla</name>
    <dbReference type="NCBI Taxonomy" id="7936"/>
    <lineage>
        <taxon>Eukaryota</taxon>
        <taxon>Metazoa</taxon>
        <taxon>Chordata</taxon>
        <taxon>Craniata</taxon>
        <taxon>Vertebrata</taxon>
        <taxon>Euteleostomi</taxon>
        <taxon>Actinopterygii</taxon>
        <taxon>Neopterygii</taxon>
        <taxon>Teleostei</taxon>
        <taxon>Anguilliformes</taxon>
        <taxon>Anguillidae</taxon>
        <taxon>Anguilla</taxon>
    </lineage>
</organism>
<protein>
    <submittedName>
        <fullName evidence="1">Uncharacterized protein</fullName>
    </submittedName>
</protein>
<reference evidence="1" key="2">
    <citation type="journal article" date="2015" name="Fish Shellfish Immunol.">
        <title>Early steps in the European eel (Anguilla anguilla)-Vibrio vulnificus interaction in the gills: Role of the RtxA13 toxin.</title>
        <authorList>
            <person name="Callol A."/>
            <person name="Pajuelo D."/>
            <person name="Ebbesson L."/>
            <person name="Teles M."/>
            <person name="MacKenzie S."/>
            <person name="Amaro C."/>
        </authorList>
    </citation>
    <scope>NUCLEOTIDE SEQUENCE</scope>
</reference>
<reference evidence="1" key="1">
    <citation type="submission" date="2014-11" db="EMBL/GenBank/DDBJ databases">
        <authorList>
            <person name="Amaro Gonzalez C."/>
        </authorList>
    </citation>
    <scope>NUCLEOTIDE SEQUENCE</scope>
</reference>
<name>A0A0E9R9K7_ANGAN</name>